<dbReference type="PANTHER" id="PTHR45138">
    <property type="entry name" value="REGULATORY COMPONENTS OF SENSORY TRANSDUCTION SYSTEM"/>
    <property type="match status" value="1"/>
</dbReference>
<dbReference type="PROSITE" id="PS50887">
    <property type="entry name" value="GGDEF"/>
    <property type="match status" value="1"/>
</dbReference>
<dbReference type="SUPFAM" id="SSF55073">
    <property type="entry name" value="Nucleotide cyclase"/>
    <property type="match status" value="1"/>
</dbReference>
<keyword evidence="3" id="KW-1133">Transmembrane helix</keyword>
<feature type="transmembrane region" description="Helical" evidence="3">
    <location>
        <begin position="53"/>
        <end position="75"/>
    </location>
</feature>
<proteinExistence type="predicted"/>
<feature type="transmembrane region" description="Helical" evidence="3">
    <location>
        <begin position="87"/>
        <end position="105"/>
    </location>
</feature>
<dbReference type="SMART" id="SM00267">
    <property type="entry name" value="GGDEF"/>
    <property type="match status" value="1"/>
</dbReference>
<dbReference type="InterPro" id="IPR029787">
    <property type="entry name" value="Nucleotide_cyclase"/>
</dbReference>
<dbReference type="InterPro" id="IPR043128">
    <property type="entry name" value="Rev_trsase/Diguanyl_cyclase"/>
</dbReference>
<reference evidence="5" key="1">
    <citation type="submission" date="2021-12" db="EMBL/GenBank/DDBJ databases">
        <authorList>
            <person name="Rodrigo-Torres L."/>
            <person name="Arahal R. D."/>
            <person name="Lucena T."/>
        </authorList>
    </citation>
    <scope>NUCLEOTIDE SEQUENCE</scope>
    <source>
        <strain evidence="5">CECT 8267</strain>
    </source>
</reference>
<feature type="transmembrane region" description="Helical" evidence="3">
    <location>
        <begin position="111"/>
        <end position="128"/>
    </location>
</feature>
<feature type="domain" description="GGDEF" evidence="4">
    <location>
        <begin position="230"/>
        <end position="363"/>
    </location>
</feature>
<dbReference type="Gene3D" id="3.30.70.270">
    <property type="match status" value="1"/>
</dbReference>
<dbReference type="NCBIfam" id="TIGR00254">
    <property type="entry name" value="GGDEF"/>
    <property type="match status" value="1"/>
</dbReference>
<evidence type="ECO:0000259" key="4">
    <source>
        <dbReference type="PROSITE" id="PS50887"/>
    </source>
</evidence>
<dbReference type="EMBL" id="CAKLPX010000002">
    <property type="protein sequence ID" value="CAH0991804.1"/>
    <property type="molecule type" value="Genomic_DNA"/>
</dbReference>
<accession>A0ABM9AGD8</accession>
<keyword evidence="3" id="KW-0472">Membrane</keyword>
<evidence type="ECO:0000256" key="2">
    <source>
        <dbReference type="ARBA" id="ARBA00034247"/>
    </source>
</evidence>
<protein>
    <recommendedName>
        <fullName evidence="1">diguanylate cyclase</fullName>
        <ecNumber evidence="1">2.7.7.65</ecNumber>
    </recommendedName>
</protein>
<dbReference type="InterPro" id="IPR000160">
    <property type="entry name" value="GGDEF_dom"/>
</dbReference>
<sequence length="364" mass="40816">MEDLLGPLVNTDEATKKKSRKRSILIACAGFLLILFVSIPFVFYHAINMTTNTWLFAFGITILVWFCLWLSVHFGLDQHTRSIDPHFLILPAMCSSLLICLYIYIAPELRVLVLAGWFAVLLFGAGLLGFKQAFLLSSFTACCYLATVALLINKGRGLSLEYEFWLLMPQLTFWCYGATVLERLKRHRSENIRLRLQLREMALFDALTGLANRRMADLFLTEALQQNDGQLFYVAMVDIDGFKDINDDYGHAVGDDLLIDIANIIKQQLSHHDFCARLGGDEFVVILKKTNAAGANTALNNIRKAFNRHISQHNICAQAQVSLSIGVTVSEANATKSLLLKRADEQLYKAKQAGKNQLSACLSD</sequence>
<evidence type="ECO:0000256" key="1">
    <source>
        <dbReference type="ARBA" id="ARBA00012528"/>
    </source>
</evidence>
<feature type="transmembrane region" description="Helical" evidence="3">
    <location>
        <begin position="24"/>
        <end position="47"/>
    </location>
</feature>
<dbReference type="RefSeq" id="WP_237444504.1">
    <property type="nucleotide sequence ID" value="NZ_CAKLPX010000002.1"/>
</dbReference>
<keyword evidence="3" id="KW-0812">Transmembrane</keyword>
<dbReference type="PANTHER" id="PTHR45138:SF9">
    <property type="entry name" value="DIGUANYLATE CYCLASE DGCM-RELATED"/>
    <property type="match status" value="1"/>
</dbReference>
<feature type="transmembrane region" description="Helical" evidence="3">
    <location>
        <begin position="133"/>
        <end position="152"/>
    </location>
</feature>
<evidence type="ECO:0000313" key="6">
    <source>
        <dbReference type="Proteomes" id="UP000838100"/>
    </source>
</evidence>
<dbReference type="Proteomes" id="UP000838100">
    <property type="component" value="Unassembled WGS sequence"/>
</dbReference>
<dbReference type="CDD" id="cd01949">
    <property type="entry name" value="GGDEF"/>
    <property type="match status" value="1"/>
</dbReference>
<evidence type="ECO:0000256" key="3">
    <source>
        <dbReference type="SAM" id="Phobius"/>
    </source>
</evidence>
<comment type="catalytic activity">
    <reaction evidence="2">
        <text>2 GTP = 3',3'-c-di-GMP + 2 diphosphate</text>
        <dbReference type="Rhea" id="RHEA:24898"/>
        <dbReference type="ChEBI" id="CHEBI:33019"/>
        <dbReference type="ChEBI" id="CHEBI:37565"/>
        <dbReference type="ChEBI" id="CHEBI:58805"/>
        <dbReference type="EC" id="2.7.7.65"/>
    </reaction>
</comment>
<gene>
    <name evidence="5" type="ORF">SIN8267_01919</name>
</gene>
<organism evidence="5 6">
    <name type="scientific">Sinobacterium norvegicum</name>
    <dbReference type="NCBI Taxonomy" id="1641715"/>
    <lineage>
        <taxon>Bacteria</taxon>
        <taxon>Pseudomonadati</taxon>
        <taxon>Pseudomonadota</taxon>
        <taxon>Gammaproteobacteria</taxon>
        <taxon>Cellvibrionales</taxon>
        <taxon>Spongiibacteraceae</taxon>
        <taxon>Sinobacterium</taxon>
    </lineage>
</organism>
<comment type="caution">
    <text evidence="5">The sequence shown here is derived from an EMBL/GenBank/DDBJ whole genome shotgun (WGS) entry which is preliminary data.</text>
</comment>
<name>A0ABM9AGD8_9GAMM</name>
<dbReference type="Pfam" id="PF00990">
    <property type="entry name" value="GGDEF"/>
    <property type="match status" value="1"/>
</dbReference>
<keyword evidence="6" id="KW-1185">Reference proteome</keyword>
<dbReference type="InterPro" id="IPR050469">
    <property type="entry name" value="Diguanylate_Cyclase"/>
</dbReference>
<dbReference type="EC" id="2.7.7.65" evidence="1"/>
<evidence type="ECO:0000313" key="5">
    <source>
        <dbReference type="EMBL" id="CAH0991804.1"/>
    </source>
</evidence>